<protein>
    <recommendedName>
        <fullName evidence="3">DUF2171 domain-containing protein</fullName>
    </recommendedName>
</protein>
<evidence type="ECO:0000313" key="2">
    <source>
        <dbReference type="Proteomes" id="UP000273786"/>
    </source>
</evidence>
<keyword evidence="2" id="KW-1185">Reference proteome</keyword>
<name>A0A3P3FK40_9HYPH</name>
<evidence type="ECO:0008006" key="3">
    <source>
        <dbReference type="Google" id="ProtNLM"/>
    </source>
</evidence>
<gene>
    <name evidence="1" type="ORF">EH240_19875</name>
</gene>
<reference evidence="1 2" key="1">
    <citation type="submission" date="2018-11" db="EMBL/GenBank/DDBJ databases">
        <title>the genome of Mesorhizobium tamadayense DSM 28320.</title>
        <authorList>
            <person name="Gao J."/>
        </authorList>
    </citation>
    <scope>NUCLEOTIDE SEQUENCE [LARGE SCALE GENOMIC DNA]</scope>
    <source>
        <strain evidence="1 2">DSM 28320</strain>
    </source>
</reference>
<dbReference type="Proteomes" id="UP000273786">
    <property type="component" value="Unassembled WGS sequence"/>
</dbReference>
<evidence type="ECO:0000313" key="1">
    <source>
        <dbReference type="EMBL" id="RRH98058.1"/>
    </source>
</evidence>
<dbReference type="EMBL" id="RQXT01000025">
    <property type="protein sequence ID" value="RRH98058.1"/>
    <property type="molecule type" value="Genomic_DNA"/>
</dbReference>
<sequence>MSIAWIRKSYNVPAKVGGRVEYTGDGKSEFGTITSATNGRLNIRLDRFKHPMPFHPTWKLRYLDSEATQ</sequence>
<dbReference type="RefSeq" id="WP_125001665.1">
    <property type="nucleotide sequence ID" value="NZ_RQXT01000025.1"/>
</dbReference>
<dbReference type="OrthoDB" id="8857610at2"/>
<comment type="caution">
    <text evidence="1">The sequence shown here is derived from an EMBL/GenBank/DDBJ whole genome shotgun (WGS) entry which is preliminary data.</text>
</comment>
<proteinExistence type="predicted"/>
<organism evidence="1 2">
    <name type="scientific">Mesorhizobium tamadayense</name>
    <dbReference type="NCBI Taxonomy" id="425306"/>
    <lineage>
        <taxon>Bacteria</taxon>
        <taxon>Pseudomonadati</taxon>
        <taxon>Pseudomonadota</taxon>
        <taxon>Alphaproteobacteria</taxon>
        <taxon>Hyphomicrobiales</taxon>
        <taxon>Phyllobacteriaceae</taxon>
        <taxon>Mesorhizobium</taxon>
    </lineage>
</organism>
<dbReference type="AlphaFoldDB" id="A0A3P3FK40"/>
<accession>A0A3P3FK40</accession>